<protein>
    <recommendedName>
        <fullName evidence="9">MARVEL domain-containing protein</fullName>
    </recommendedName>
</protein>
<dbReference type="EMBL" id="CAWYQH010000046">
    <property type="protein sequence ID" value="CAK8677821.1"/>
    <property type="molecule type" value="Genomic_DNA"/>
</dbReference>
<evidence type="ECO:0000259" key="9">
    <source>
        <dbReference type="PROSITE" id="PS51225"/>
    </source>
</evidence>
<feature type="transmembrane region" description="Helical" evidence="8">
    <location>
        <begin position="43"/>
        <end position="63"/>
    </location>
</feature>
<name>A0ABP0FEM0_CLALP</name>
<dbReference type="InterPro" id="IPR008253">
    <property type="entry name" value="Marvel"/>
</dbReference>
<comment type="similarity">
    <text evidence="6">Belongs to the MAL family.</text>
</comment>
<organism evidence="10 11">
    <name type="scientific">Clavelina lepadiformis</name>
    <name type="common">Light-bulb sea squirt</name>
    <name type="synonym">Ascidia lepadiformis</name>
    <dbReference type="NCBI Taxonomy" id="159417"/>
    <lineage>
        <taxon>Eukaryota</taxon>
        <taxon>Metazoa</taxon>
        <taxon>Chordata</taxon>
        <taxon>Tunicata</taxon>
        <taxon>Ascidiacea</taxon>
        <taxon>Aplousobranchia</taxon>
        <taxon>Clavelinidae</taxon>
        <taxon>Clavelina</taxon>
    </lineage>
</organism>
<comment type="caution">
    <text evidence="10">The sequence shown here is derived from an EMBL/GenBank/DDBJ whole genome shotgun (WGS) entry which is preliminary data.</text>
</comment>
<evidence type="ECO:0000256" key="5">
    <source>
        <dbReference type="ARBA" id="ARBA00023136"/>
    </source>
</evidence>
<feature type="transmembrane region" description="Helical" evidence="8">
    <location>
        <begin position="12"/>
        <end position="31"/>
    </location>
</feature>
<feature type="transmembrane region" description="Helical" evidence="8">
    <location>
        <begin position="224"/>
        <end position="248"/>
    </location>
</feature>
<dbReference type="PANTHER" id="PTHR17068">
    <property type="entry name" value="MYELOID-ASSOCIATED DIFFERENTIATION MARKER MYADM FAMILY MEMBER"/>
    <property type="match status" value="1"/>
</dbReference>
<evidence type="ECO:0000256" key="7">
    <source>
        <dbReference type="PROSITE-ProRule" id="PRU00581"/>
    </source>
</evidence>
<keyword evidence="11" id="KW-1185">Reference proteome</keyword>
<feature type="transmembrane region" description="Helical" evidence="8">
    <location>
        <begin position="193"/>
        <end position="212"/>
    </location>
</feature>
<dbReference type="PANTHER" id="PTHR17068:SF11">
    <property type="entry name" value="MYELOID-ASSOCIATED DIFFERENTIATION MARKER-LIKE PROTEIN 2"/>
    <property type="match status" value="1"/>
</dbReference>
<dbReference type="Pfam" id="PF01284">
    <property type="entry name" value="MARVEL"/>
    <property type="match status" value="2"/>
</dbReference>
<proteinExistence type="inferred from homology"/>
<feature type="transmembrane region" description="Helical" evidence="8">
    <location>
        <begin position="263"/>
        <end position="282"/>
    </location>
</feature>
<gene>
    <name evidence="10" type="ORF">CVLEPA_LOCUS7814</name>
</gene>
<feature type="domain" description="MARVEL" evidence="9">
    <location>
        <begin position="7"/>
        <end position="145"/>
    </location>
</feature>
<keyword evidence="3" id="KW-0677">Repeat</keyword>
<evidence type="ECO:0000256" key="6">
    <source>
        <dbReference type="ARBA" id="ARBA00034721"/>
    </source>
</evidence>
<feature type="domain" description="MARVEL" evidence="9">
    <location>
        <begin position="150"/>
        <end position="287"/>
    </location>
</feature>
<keyword evidence="4 8" id="KW-1133">Transmembrane helix</keyword>
<keyword evidence="5 7" id="KW-0472">Membrane</keyword>
<dbReference type="PROSITE" id="PS51225">
    <property type="entry name" value="MARVEL"/>
    <property type="match status" value="2"/>
</dbReference>
<evidence type="ECO:0000256" key="4">
    <source>
        <dbReference type="ARBA" id="ARBA00022989"/>
    </source>
</evidence>
<accession>A0ABP0FEM0</accession>
<feature type="transmembrane region" description="Helical" evidence="8">
    <location>
        <begin position="123"/>
        <end position="144"/>
    </location>
</feature>
<sequence length="287" mass="31441">MESGPKYAISKEGLLKLIVLVFGCTTFALFADSGAYGSPPAKTWAFAAYIISWSISLLFYFFHVTGLARGMNCSVNFTYIGFDFIWAWLSTFHVFAASITFAININCNVSNNTKYCSEQAGSIALGFATFILYAVEAFFLKGYAPANTGYIATLRGWFKTAVLVGGAASFSLLVDSGYKWCGGGCGVGVTYALSAYCIGWTVTLLIFVAKLFMPEDKAQSKFFIMFHFGWSIISALLFITASSCFAAFMRCHDFDQEPCKKRLGGIIFGFITAILYVIDALLNRPSK</sequence>
<evidence type="ECO:0000256" key="3">
    <source>
        <dbReference type="ARBA" id="ARBA00022737"/>
    </source>
</evidence>
<evidence type="ECO:0000256" key="2">
    <source>
        <dbReference type="ARBA" id="ARBA00022692"/>
    </source>
</evidence>
<evidence type="ECO:0000313" key="11">
    <source>
        <dbReference type="Proteomes" id="UP001642483"/>
    </source>
</evidence>
<feature type="transmembrane region" description="Helical" evidence="8">
    <location>
        <begin position="156"/>
        <end position="173"/>
    </location>
</feature>
<keyword evidence="2 7" id="KW-0812">Transmembrane</keyword>
<comment type="subcellular location">
    <subcellularLocation>
        <location evidence="1">Membrane</location>
        <topology evidence="1">Multi-pass membrane protein</topology>
    </subcellularLocation>
</comment>
<reference evidence="10 11" key="1">
    <citation type="submission" date="2024-02" db="EMBL/GenBank/DDBJ databases">
        <authorList>
            <person name="Daric V."/>
            <person name="Darras S."/>
        </authorList>
    </citation>
    <scope>NUCLEOTIDE SEQUENCE [LARGE SCALE GENOMIC DNA]</scope>
</reference>
<feature type="transmembrane region" description="Helical" evidence="8">
    <location>
        <begin position="84"/>
        <end position="103"/>
    </location>
</feature>
<evidence type="ECO:0000256" key="1">
    <source>
        <dbReference type="ARBA" id="ARBA00004141"/>
    </source>
</evidence>
<evidence type="ECO:0000313" key="10">
    <source>
        <dbReference type="EMBL" id="CAK8677821.1"/>
    </source>
</evidence>
<dbReference type="InterPro" id="IPR047123">
    <property type="entry name" value="MYADM-like"/>
</dbReference>
<dbReference type="Proteomes" id="UP001642483">
    <property type="component" value="Unassembled WGS sequence"/>
</dbReference>
<evidence type="ECO:0000256" key="8">
    <source>
        <dbReference type="SAM" id="Phobius"/>
    </source>
</evidence>